<dbReference type="PROSITE" id="PS50011">
    <property type="entry name" value="PROTEIN_KINASE_DOM"/>
    <property type="match status" value="1"/>
</dbReference>
<dbReference type="EMBL" id="CAJVPI010002702">
    <property type="protein sequence ID" value="CAG8648030.1"/>
    <property type="molecule type" value="Genomic_DNA"/>
</dbReference>
<evidence type="ECO:0000256" key="1">
    <source>
        <dbReference type="PROSITE-ProRule" id="PRU10141"/>
    </source>
</evidence>
<protein>
    <submittedName>
        <fullName evidence="3">4549_t:CDS:1</fullName>
    </submittedName>
</protein>
<dbReference type="InterPro" id="IPR050235">
    <property type="entry name" value="CK1_Ser-Thr_kinase"/>
</dbReference>
<dbReference type="InterPro" id="IPR017441">
    <property type="entry name" value="Protein_kinase_ATP_BS"/>
</dbReference>
<dbReference type="Gene3D" id="1.10.510.10">
    <property type="entry name" value="Transferase(Phosphotransferase) domain 1"/>
    <property type="match status" value="1"/>
</dbReference>
<evidence type="ECO:0000313" key="4">
    <source>
        <dbReference type="Proteomes" id="UP000789739"/>
    </source>
</evidence>
<dbReference type="PROSITE" id="PS00107">
    <property type="entry name" value="PROTEIN_KINASE_ATP"/>
    <property type="match status" value="1"/>
</dbReference>
<dbReference type="InterPro" id="IPR000719">
    <property type="entry name" value="Prot_kinase_dom"/>
</dbReference>
<keyword evidence="4" id="KW-1185">Reference proteome</keyword>
<proteinExistence type="predicted"/>
<dbReference type="Proteomes" id="UP000789739">
    <property type="component" value="Unassembled WGS sequence"/>
</dbReference>
<evidence type="ECO:0000259" key="2">
    <source>
        <dbReference type="PROSITE" id="PS50011"/>
    </source>
</evidence>
<comment type="caution">
    <text evidence="3">The sequence shown here is derived from an EMBL/GenBank/DDBJ whole genome shotgun (WGS) entry which is preliminary data.</text>
</comment>
<evidence type="ECO:0000313" key="3">
    <source>
        <dbReference type="EMBL" id="CAG8648030.1"/>
    </source>
</evidence>
<dbReference type="AlphaFoldDB" id="A0A9N9DUD5"/>
<sequence length="557" mass="64290">MGSIIKNHPNYLTLNSFEFLDELPLLTPEETCTIEKNFVHLNKNPPNPNNDWKMEVGHVHPWVQNVYESLAKIWGLAIIQDTHNGGPSGSIYADHYLTYTTWQNLYTQRTIDWTKCYAFEDKLEWSSSSLDQAMVQCHRYSRHFFDTSENSTHKYFSIITNGSNYALWYSYLDKKGDMFGGLTDSIKWCKETLLIVGRVFKSFAKANIGRLRANASPRELESFFPSKDIDSPKTTSTSLPRRHVNINKGLYDVILEWAVKRSQFGLPIVSTSIGEVEAYRILGTGSSSIVFEAYTPENVRVALKYSLDDRCLEREVQMLKKFEKLEDIPKLLYEDLHNPIMSIPCIVTSMVGSKITKVDVTTACNIITDVVEILKALHKYGYIHNDIHPGNIVNVNDKYRLIDFGFAVPLSKKRDNVPSSWPEGHIIFASHNRGKRLGAGDDLEALCYTIAFMYNSNNAYWQTVTEDPYQAVHMKERKLTYLFDGLPPVFRDFFDYVYDLDITVIPDYEYWQGLFLETAETWCSRPKKHLPETSLGSSNHNFESERCIRRRIEQQAW</sequence>
<organism evidence="3 4">
    <name type="scientific">Paraglomus brasilianum</name>
    <dbReference type="NCBI Taxonomy" id="144538"/>
    <lineage>
        <taxon>Eukaryota</taxon>
        <taxon>Fungi</taxon>
        <taxon>Fungi incertae sedis</taxon>
        <taxon>Mucoromycota</taxon>
        <taxon>Glomeromycotina</taxon>
        <taxon>Glomeromycetes</taxon>
        <taxon>Paraglomerales</taxon>
        <taxon>Paraglomeraceae</taxon>
        <taxon>Paraglomus</taxon>
    </lineage>
</organism>
<reference evidence="3" key="1">
    <citation type="submission" date="2021-06" db="EMBL/GenBank/DDBJ databases">
        <authorList>
            <person name="Kallberg Y."/>
            <person name="Tangrot J."/>
            <person name="Rosling A."/>
        </authorList>
    </citation>
    <scope>NUCLEOTIDE SEQUENCE</scope>
    <source>
        <strain evidence="3">BR232B</strain>
    </source>
</reference>
<feature type="binding site" evidence="1">
    <location>
        <position position="304"/>
    </location>
    <ligand>
        <name>ATP</name>
        <dbReference type="ChEBI" id="CHEBI:30616"/>
    </ligand>
</feature>
<keyword evidence="1" id="KW-0067">ATP-binding</keyword>
<gene>
    <name evidence="3" type="ORF">PBRASI_LOCUS10131</name>
</gene>
<name>A0A9N9DUD5_9GLOM</name>
<feature type="domain" description="Protein kinase" evidence="2">
    <location>
        <begin position="276"/>
        <end position="557"/>
    </location>
</feature>
<dbReference type="Pfam" id="PF00069">
    <property type="entry name" value="Pkinase"/>
    <property type="match status" value="1"/>
</dbReference>
<keyword evidence="1" id="KW-0547">Nucleotide-binding</keyword>
<dbReference type="GO" id="GO:0004672">
    <property type="term" value="F:protein kinase activity"/>
    <property type="evidence" value="ECO:0007669"/>
    <property type="project" value="InterPro"/>
</dbReference>
<dbReference type="SMART" id="SM00220">
    <property type="entry name" value="S_TKc"/>
    <property type="match status" value="1"/>
</dbReference>
<dbReference type="SUPFAM" id="SSF56112">
    <property type="entry name" value="Protein kinase-like (PK-like)"/>
    <property type="match status" value="1"/>
</dbReference>
<dbReference type="InterPro" id="IPR011009">
    <property type="entry name" value="Kinase-like_dom_sf"/>
</dbReference>
<dbReference type="PANTHER" id="PTHR11909">
    <property type="entry name" value="CASEIN KINASE-RELATED"/>
    <property type="match status" value="1"/>
</dbReference>
<accession>A0A9N9DUD5</accession>
<dbReference type="GO" id="GO:0005524">
    <property type="term" value="F:ATP binding"/>
    <property type="evidence" value="ECO:0007669"/>
    <property type="project" value="UniProtKB-UniRule"/>
</dbReference>